<protein>
    <submittedName>
        <fullName evidence="1">Uncharacterized protein</fullName>
    </submittedName>
</protein>
<evidence type="ECO:0000313" key="2">
    <source>
        <dbReference type="Proteomes" id="UP001054837"/>
    </source>
</evidence>
<gene>
    <name evidence="1" type="ORF">CDAR_505981</name>
</gene>
<keyword evidence="2" id="KW-1185">Reference proteome</keyword>
<accession>A0AAV4WJ88</accession>
<reference evidence="1 2" key="1">
    <citation type="submission" date="2021-06" db="EMBL/GenBank/DDBJ databases">
        <title>Caerostris darwini draft genome.</title>
        <authorList>
            <person name="Kono N."/>
            <person name="Arakawa K."/>
        </authorList>
    </citation>
    <scope>NUCLEOTIDE SEQUENCE [LARGE SCALE GENOMIC DNA]</scope>
</reference>
<sequence>MTYAARRTVINFLLCYRHNFSQRRYSDLRKPSIIFVILINGLSQFCKTFKEFSTASGLRQHCVPLAAIVTSKDAPLKFFCSNFGFQRYFVADDFVFKNKFICVSKWL</sequence>
<proteinExistence type="predicted"/>
<evidence type="ECO:0000313" key="1">
    <source>
        <dbReference type="EMBL" id="GIY82100.1"/>
    </source>
</evidence>
<organism evidence="1 2">
    <name type="scientific">Caerostris darwini</name>
    <dbReference type="NCBI Taxonomy" id="1538125"/>
    <lineage>
        <taxon>Eukaryota</taxon>
        <taxon>Metazoa</taxon>
        <taxon>Ecdysozoa</taxon>
        <taxon>Arthropoda</taxon>
        <taxon>Chelicerata</taxon>
        <taxon>Arachnida</taxon>
        <taxon>Araneae</taxon>
        <taxon>Araneomorphae</taxon>
        <taxon>Entelegynae</taxon>
        <taxon>Araneoidea</taxon>
        <taxon>Araneidae</taxon>
        <taxon>Caerostris</taxon>
    </lineage>
</organism>
<comment type="caution">
    <text evidence="1">The sequence shown here is derived from an EMBL/GenBank/DDBJ whole genome shotgun (WGS) entry which is preliminary data.</text>
</comment>
<dbReference type="EMBL" id="BPLQ01014688">
    <property type="protein sequence ID" value="GIY82100.1"/>
    <property type="molecule type" value="Genomic_DNA"/>
</dbReference>
<dbReference type="AlphaFoldDB" id="A0AAV4WJ88"/>
<dbReference type="Proteomes" id="UP001054837">
    <property type="component" value="Unassembled WGS sequence"/>
</dbReference>
<name>A0AAV4WJ88_9ARAC</name>